<dbReference type="STRING" id="1842727.RD110_15695"/>
<dbReference type="AlphaFoldDB" id="A0A1P8JXL0"/>
<protein>
    <submittedName>
        <fullName evidence="2">Uncharacterized protein</fullName>
    </submittedName>
</protein>
<organism evidence="2 3">
    <name type="scientific">Rhodoferax koreensis</name>
    <dbReference type="NCBI Taxonomy" id="1842727"/>
    <lineage>
        <taxon>Bacteria</taxon>
        <taxon>Pseudomonadati</taxon>
        <taxon>Pseudomonadota</taxon>
        <taxon>Betaproteobacteria</taxon>
        <taxon>Burkholderiales</taxon>
        <taxon>Comamonadaceae</taxon>
        <taxon>Rhodoferax</taxon>
    </lineage>
</organism>
<evidence type="ECO:0000313" key="3">
    <source>
        <dbReference type="Proteomes" id="UP000186609"/>
    </source>
</evidence>
<name>A0A1P8JXL0_9BURK</name>
<evidence type="ECO:0000313" key="2">
    <source>
        <dbReference type="EMBL" id="APW38465.1"/>
    </source>
</evidence>
<keyword evidence="3" id="KW-1185">Reference proteome</keyword>
<dbReference type="KEGG" id="rhy:RD110_15695"/>
<accession>A0A1P8JXL0</accession>
<reference evidence="2 3" key="1">
    <citation type="submission" date="2017-01" db="EMBL/GenBank/DDBJ databases">
        <authorList>
            <person name="Mah S.A."/>
            <person name="Swanson W.J."/>
            <person name="Moy G.W."/>
            <person name="Vacquier V.D."/>
        </authorList>
    </citation>
    <scope>NUCLEOTIDE SEQUENCE [LARGE SCALE GENOMIC DNA]</scope>
    <source>
        <strain evidence="2 3">DCY110</strain>
    </source>
</reference>
<dbReference type="Proteomes" id="UP000186609">
    <property type="component" value="Chromosome"/>
</dbReference>
<evidence type="ECO:0000256" key="1">
    <source>
        <dbReference type="SAM" id="MobiDB-lite"/>
    </source>
</evidence>
<proteinExistence type="predicted"/>
<gene>
    <name evidence="2" type="ORF">RD110_15695</name>
</gene>
<sequence>MRSGRDRVNDNVKQFPGTEPLPVNPITLEVPPFGHCAHDLITLDGHNRTVRCTTCSKVLDPFNFLKDNALTLQTAWRNYRMVMESVRQKNELLEVLKKEEARLKGLIRRHKEKVEPPIDTRGRHL</sequence>
<feature type="compositionally biased region" description="Basic and acidic residues" evidence="1">
    <location>
        <begin position="1"/>
        <end position="10"/>
    </location>
</feature>
<feature type="region of interest" description="Disordered" evidence="1">
    <location>
        <begin position="1"/>
        <end position="20"/>
    </location>
</feature>
<dbReference type="EMBL" id="CP019236">
    <property type="protein sequence ID" value="APW38465.1"/>
    <property type="molecule type" value="Genomic_DNA"/>
</dbReference>